<sequence>MRKALQNSKKYILGSLVLEGDERPLVSYSSCLEVSKPVLETLLSLFIYVRCATALSKMGHLST</sequence>
<name>A0A8A1LMM4_AJEC8</name>
<evidence type="ECO:0000313" key="2">
    <source>
        <dbReference type="Proteomes" id="UP000663419"/>
    </source>
</evidence>
<dbReference type="AlphaFoldDB" id="A0A8A1LMM4"/>
<accession>A0A8A1LMM4</accession>
<evidence type="ECO:0000313" key="1">
    <source>
        <dbReference type="EMBL" id="QSS55558.1"/>
    </source>
</evidence>
<protein>
    <submittedName>
        <fullName evidence="1">Uncharacterized protein</fullName>
    </submittedName>
</protein>
<reference evidence="1" key="1">
    <citation type="submission" date="2021-01" db="EMBL/GenBank/DDBJ databases">
        <title>Chromosome-level genome assembly of a human fungal pathogen reveals clustering of transcriptionally co-regulated genes.</title>
        <authorList>
            <person name="Voorhies M."/>
            <person name="Cohen S."/>
            <person name="Shea T.P."/>
            <person name="Petrus S."/>
            <person name="Munoz J.F."/>
            <person name="Poplawski S."/>
            <person name="Goldman W.E."/>
            <person name="Michael T."/>
            <person name="Cuomo C.A."/>
            <person name="Sil A."/>
            <person name="Beyhan S."/>
        </authorList>
    </citation>
    <scope>NUCLEOTIDE SEQUENCE</scope>
    <source>
        <strain evidence="1">H88</strain>
    </source>
</reference>
<gene>
    <name evidence="1" type="ORF">I7I53_03471</name>
</gene>
<organism evidence="1 2">
    <name type="scientific">Ajellomyces capsulatus (strain H88)</name>
    <name type="common">Darling's disease fungus</name>
    <name type="synonym">Histoplasma capsulatum</name>
    <dbReference type="NCBI Taxonomy" id="544711"/>
    <lineage>
        <taxon>Eukaryota</taxon>
        <taxon>Fungi</taxon>
        <taxon>Dikarya</taxon>
        <taxon>Ascomycota</taxon>
        <taxon>Pezizomycotina</taxon>
        <taxon>Eurotiomycetes</taxon>
        <taxon>Eurotiomycetidae</taxon>
        <taxon>Onygenales</taxon>
        <taxon>Ajellomycetaceae</taxon>
        <taxon>Histoplasma</taxon>
    </lineage>
</organism>
<dbReference type="Proteomes" id="UP000663419">
    <property type="component" value="Chromosome 4"/>
</dbReference>
<dbReference type="VEuPathDB" id="FungiDB:I7I53_03471"/>
<dbReference type="EMBL" id="CP069105">
    <property type="protein sequence ID" value="QSS55558.1"/>
    <property type="molecule type" value="Genomic_DNA"/>
</dbReference>
<proteinExistence type="predicted"/>